<dbReference type="InterPro" id="IPR019052">
    <property type="entry name" value="DUF2383"/>
</dbReference>
<dbReference type="InterPro" id="IPR009078">
    <property type="entry name" value="Ferritin-like_SF"/>
</dbReference>
<reference evidence="3" key="1">
    <citation type="journal article" date="2019" name="Int. J. Syst. Evol. Microbiol.">
        <title>The Global Catalogue of Microorganisms (GCM) 10K type strain sequencing project: providing services to taxonomists for standard genome sequencing and annotation.</title>
        <authorList>
            <consortium name="The Broad Institute Genomics Platform"/>
            <consortium name="The Broad Institute Genome Sequencing Center for Infectious Disease"/>
            <person name="Wu L."/>
            <person name="Ma J."/>
        </authorList>
    </citation>
    <scope>NUCLEOTIDE SEQUENCE [LARGE SCALE GENOMIC DNA]</scope>
    <source>
        <strain evidence="3">CGMCC 4.7466</strain>
    </source>
</reference>
<dbReference type="InterPro" id="IPR011971">
    <property type="entry name" value="CHP02284"/>
</dbReference>
<dbReference type="PIRSF" id="PIRSF029477">
    <property type="entry name" value="UCP029477"/>
    <property type="match status" value="1"/>
</dbReference>
<gene>
    <name evidence="2" type="ORF">ACFPFU_22780</name>
</gene>
<dbReference type="InterPro" id="IPR012347">
    <property type="entry name" value="Ferritin-like"/>
</dbReference>
<dbReference type="SUPFAM" id="SSF47240">
    <property type="entry name" value="Ferritin-like"/>
    <property type="match status" value="1"/>
</dbReference>
<evidence type="ECO:0000313" key="3">
    <source>
        <dbReference type="Proteomes" id="UP001595818"/>
    </source>
</evidence>
<dbReference type="EMBL" id="JBHSJJ010000019">
    <property type="protein sequence ID" value="MFC4874546.1"/>
    <property type="molecule type" value="Genomic_DNA"/>
</dbReference>
<comment type="caution">
    <text evidence="2">The sequence shown here is derived from an EMBL/GenBank/DDBJ whole genome shotgun (WGS) entry which is preliminary data.</text>
</comment>
<dbReference type="NCBIfam" id="TIGR02284">
    <property type="entry name" value="PA2169 family four-helix-bundle protein"/>
    <property type="match status" value="1"/>
</dbReference>
<name>A0ABV9T706_9BACT</name>
<sequence length="150" mass="17366">MQETKNQAVLDKLYELVQTCEDSVKEYQNAAKHLKEGELSTIFYRLSQQRALFREELKSCIRDLGGSDQPDTSFSHTLQRIWIEFKSGLNGNDTDKIINTCEKIERGAVQRYEDALKADPPEYIKEIISKQHTMIKGTFTQLEEFKRNSG</sequence>
<organism evidence="2 3">
    <name type="scientific">Negadavirga shengliensis</name>
    <dbReference type="NCBI Taxonomy" id="1389218"/>
    <lineage>
        <taxon>Bacteria</taxon>
        <taxon>Pseudomonadati</taxon>
        <taxon>Bacteroidota</taxon>
        <taxon>Cytophagia</taxon>
        <taxon>Cytophagales</taxon>
        <taxon>Cyclobacteriaceae</taxon>
        <taxon>Negadavirga</taxon>
    </lineage>
</organism>
<dbReference type="InterPro" id="IPR016920">
    <property type="entry name" value="UCP029477"/>
</dbReference>
<dbReference type="Pfam" id="PF09537">
    <property type="entry name" value="DUF2383"/>
    <property type="match status" value="1"/>
</dbReference>
<dbReference type="RefSeq" id="WP_377068497.1">
    <property type="nucleotide sequence ID" value="NZ_JBHSJJ010000019.1"/>
</dbReference>
<evidence type="ECO:0000259" key="1">
    <source>
        <dbReference type="Pfam" id="PF09537"/>
    </source>
</evidence>
<evidence type="ECO:0000313" key="2">
    <source>
        <dbReference type="EMBL" id="MFC4874546.1"/>
    </source>
</evidence>
<dbReference type="Proteomes" id="UP001595818">
    <property type="component" value="Unassembled WGS sequence"/>
</dbReference>
<keyword evidence="3" id="KW-1185">Reference proteome</keyword>
<feature type="domain" description="DUF2383" evidence="1">
    <location>
        <begin position="9"/>
        <end position="117"/>
    </location>
</feature>
<dbReference type="Gene3D" id="1.20.1260.10">
    <property type="match status" value="1"/>
</dbReference>
<proteinExistence type="predicted"/>
<accession>A0ABV9T706</accession>
<protein>
    <submittedName>
        <fullName evidence="2">PA2169 family four-helix-bundle protein</fullName>
    </submittedName>
</protein>